<keyword evidence="3" id="KW-1185">Reference proteome</keyword>
<accession>A0A834X739</accession>
<evidence type="ECO:0000256" key="1">
    <source>
        <dbReference type="SAM" id="MobiDB-lite"/>
    </source>
</evidence>
<reference evidence="2" key="1">
    <citation type="submission" date="2020-09" db="EMBL/GenBank/DDBJ databases">
        <title>Genome-Enabled Discovery of Anthraquinone Biosynthesis in Senna tora.</title>
        <authorList>
            <person name="Kang S.-H."/>
            <person name="Pandey R.P."/>
            <person name="Lee C.-M."/>
            <person name="Sim J.-S."/>
            <person name="Jeong J.-T."/>
            <person name="Choi B.-S."/>
            <person name="Jung M."/>
            <person name="Ginzburg D."/>
            <person name="Zhao K."/>
            <person name="Won S.Y."/>
            <person name="Oh T.-J."/>
            <person name="Yu Y."/>
            <person name="Kim N.-H."/>
            <person name="Lee O.R."/>
            <person name="Lee T.-H."/>
            <person name="Bashyal P."/>
            <person name="Kim T.-S."/>
            <person name="Lee W.-H."/>
            <person name="Kawkins C."/>
            <person name="Kim C.-K."/>
            <person name="Kim J.S."/>
            <person name="Ahn B.O."/>
            <person name="Rhee S.Y."/>
            <person name="Sohng J.K."/>
        </authorList>
    </citation>
    <scope>NUCLEOTIDE SEQUENCE</scope>
    <source>
        <tissue evidence="2">Leaf</tissue>
    </source>
</reference>
<comment type="caution">
    <text evidence="2">The sequence shown here is derived from an EMBL/GenBank/DDBJ whole genome shotgun (WGS) entry which is preliminary data.</text>
</comment>
<dbReference type="Proteomes" id="UP000634136">
    <property type="component" value="Unassembled WGS sequence"/>
</dbReference>
<name>A0A834X739_9FABA</name>
<feature type="compositionally biased region" description="Basic and acidic residues" evidence="1">
    <location>
        <begin position="192"/>
        <end position="205"/>
    </location>
</feature>
<dbReference type="AlphaFoldDB" id="A0A834X739"/>
<feature type="compositionally biased region" description="Basic residues" evidence="1">
    <location>
        <begin position="59"/>
        <end position="69"/>
    </location>
</feature>
<evidence type="ECO:0000313" key="2">
    <source>
        <dbReference type="EMBL" id="KAF7839526.1"/>
    </source>
</evidence>
<feature type="region of interest" description="Disordered" evidence="1">
    <location>
        <begin position="1"/>
        <end position="248"/>
    </location>
</feature>
<sequence length="299" mass="33983">MYAFLSQSQHPQSFPSSRCTRDRQTKIPCVSQRNQMSQAKDPASEEPHSNEEDQSIASHHSKNRGRWHPRNPAGMRKDEQMAGAQEDALRTQTSLTRDNPATGKPRCPIGKLPRQTLSPSRNDKKELLSPTPKRIPQPGHQNKTQARDAGLARVQLHPDPHQTRKTLQRQISLPKLKKQPKKYLRNYLHPYPDSDKSRQKEENSTCHRVKTSRNKPKENATKRNGATEGRTNKAVAGHAQGRGSAKQTCGMERTKKKLYIYIYIYKPVSVHKVFHRLSIGRTIELPLNGCSCIIPTSEQ</sequence>
<feature type="compositionally biased region" description="Basic and acidic residues" evidence="1">
    <location>
        <begin position="42"/>
        <end position="51"/>
    </location>
</feature>
<protein>
    <submittedName>
        <fullName evidence="2">Uncharacterized protein</fullName>
    </submittedName>
</protein>
<gene>
    <name evidence="2" type="ORF">G2W53_008008</name>
</gene>
<dbReference type="EMBL" id="JAAIUW010000003">
    <property type="protein sequence ID" value="KAF7839526.1"/>
    <property type="molecule type" value="Genomic_DNA"/>
</dbReference>
<evidence type="ECO:0000313" key="3">
    <source>
        <dbReference type="Proteomes" id="UP000634136"/>
    </source>
</evidence>
<feature type="compositionally biased region" description="Low complexity" evidence="1">
    <location>
        <begin position="1"/>
        <end position="17"/>
    </location>
</feature>
<proteinExistence type="predicted"/>
<feature type="compositionally biased region" description="Basic residues" evidence="1">
    <location>
        <begin position="175"/>
        <end position="184"/>
    </location>
</feature>
<organism evidence="2 3">
    <name type="scientific">Senna tora</name>
    <dbReference type="NCBI Taxonomy" id="362788"/>
    <lineage>
        <taxon>Eukaryota</taxon>
        <taxon>Viridiplantae</taxon>
        <taxon>Streptophyta</taxon>
        <taxon>Embryophyta</taxon>
        <taxon>Tracheophyta</taxon>
        <taxon>Spermatophyta</taxon>
        <taxon>Magnoliopsida</taxon>
        <taxon>eudicotyledons</taxon>
        <taxon>Gunneridae</taxon>
        <taxon>Pentapetalae</taxon>
        <taxon>rosids</taxon>
        <taxon>fabids</taxon>
        <taxon>Fabales</taxon>
        <taxon>Fabaceae</taxon>
        <taxon>Caesalpinioideae</taxon>
        <taxon>Cassia clade</taxon>
        <taxon>Senna</taxon>
    </lineage>
</organism>
<feature type="compositionally biased region" description="Polar residues" evidence="1">
    <location>
        <begin position="90"/>
        <end position="99"/>
    </location>
</feature>